<evidence type="ECO:0000259" key="1">
    <source>
        <dbReference type="PROSITE" id="PS51782"/>
    </source>
</evidence>
<evidence type="ECO:0000313" key="3">
    <source>
        <dbReference type="Proteomes" id="UP001221757"/>
    </source>
</evidence>
<dbReference type="InterPro" id="IPR036779">
    <property type="entry name" value="LysM_dom_sf"/>
</dbReference>
<keyword evidence="3" id="KW-1185">Reference proteome</keyword>
<dbReference type="CDD" id="cd00118">
    <property type="entry name" value="LysM"/>
    <property type="match status" value="1"/>
</dbReference>
<dbReference type="SUPFAM" id="SSF54106">
    <property type="entry name" value="LysM domain"/>
    <property type="match status" value="1"/>
</dbReference>
<protein>
    <recommendedName>
        <fullName evidence="1">LysM domain-containing protein</fullName>
    </recommendedName>
</protein>
<dbReference type="AlphaFoldDB" id="A0AAD7CXM0"/>
<dbReference type="EMBL" id="JARKIE010000195">
    <property type="protein sequence ID" value="KAJ7668268.1"/>
    <property type="molecule type" value="Genomic_DNA"/>
</dbReference>
<evidence type="ECO:0000313" key="2">
    <source>
        <dbReference type="EMBL" id="KAJ7668268.1"/>
    </source>
</evidence>
<gene>
    <name evidence="2" type="ORF">B0H17DRAFT_850626</name>
</gene>
<name>A0AAD7CXM0_MYCRO</name>
<dbReference type="InterPro" id="IPR018392">
    <property type="entry name" value="LysM"/>
</dbReference>
<organism evidence="2 3">
    <name type="scientific">Mycena rosella</name>
    <name type="common">Pink bonnet</name>
    <name type="synonym">Agaricus rosellus</name>
    <dbReference type="NCBI Taxonomy" id="1033263"/>
    <lineage>
        <taxon>Eukaryota</taxon>
        <taxon>Fungi</taxon>
        <taxon>Dikarya</taxon>
        <taxon>Basidiomycota</taxon>
        <taxon>Agaricomycotina</taxon>
        <taxon>Agaricomycetes</taxon>
        <taxon>Agaricomycetidae</taxon>
        <taxon>Agaricales</taxon>
        <taxon>Marasmiineae</taxon>
        <taxon>Mycenaceae</taxon>
        <taxon>Mycena</taxon>
    </lineage>
</organism>
<proteinExistence type="predicted"/>
<dbReference type="Gene3D" id="3.10.350.10">
    <property type="entry name" value="LysM domain"/>
    <property type="match status" value="1"/>
</dbReference>
<reference evidence="2" key="1">
    <citation type="submission" date="2023-03" db="EMBL/GenBank/DDBJ databases">
        <title>Massive genome expansion in bonnet fungi (Mycena s.s.) driven by repeated elements and novel gene families across ecological guilds.</title>
        <authorList>
            <consortium name="Lawrence Berkeley National Laboratory"/>
            <person name="Harder C.B."/>
            <person name="Miyauchi S."/>
            <person name="Viragh M."/>
            <person name="Kuo A."/>
            <person name="Thoen E."/>
            <person name="Andreopoulos B."/>
            <person name="Lu D."/>
            <person name="Skrede I."/>
            <person name="Drula E."/>
            <person name="Henrissat B."/>
            <person name="Morin E."/>
            <person name="Kohler A."/>
            <person name="Barry K."/>
            <person name="LaButti K."/>
            <person name="Morin E."/>
            <person name="Salamov A."/>
            <person name="Lipzen A."/>
            <person name="Mereny Z."/>
            <person name="Hegedus B."/>
            <person name="Baldrian P."/>
            <person name="Stursova M."/>
            <person name="Weitz H."/>
            <person name="Taylor A."/>
            <person name="Grigoriev I.V."/>
            <person name="Nagy L.G."/>
            <person name="Martin F."/>
            <person name="Kauserud H."/>
        </authorList>
    </citation>
    <scope>NUCLEOTIDE SEQUENCE</scope>
    <source>
        <strain evidence="2">CBHHK067</strain>
    </source>
</reference>
<dbReference type="Proteomes" id="UP001221757">
    <property type="component" value="Unassembled WGS sequence"/>
</dbReference>
<accession>A0AAD7CXM0</accession>
<dbReference type="PROSITE" id="PS51782">
    <property type="entry name" value="LYSM"/>
    <property type="match status" value="1"/>
</dbReference>
<feature type="domain" description="LysM" evidence="1">
    <location>
        <begin position="9"/>
        <end position="54"/>
    </location>
</feature>
<feature type="non-terminal residue" evidence="2">
    <location>
        <position position="1"/>
    </location>
</feature>
<sequence length="54" mass="5712">GVPMQGCARWYTIVSGDGCASLETKFALTQAELFALNPELAPACTNLALTEAYC</sequence>
<comment type="caution">
    <text evidence="2">The sequence shown here is derived from an EMBL/GenBank/DDBJ whole genome shotgun (WGS) entry which is preliminary data.</text>
</comment>
<feature type="non-terminal residue" evidence="2">
    <location>
        <position position="54"/>
    </location>
</feature>